<dbReference type="EMBL" id="RHQL01000004">
    <property type="protein sequence ID" value="RRV11920.1"/>
    <property type="molecule type" value="Genomic_DNA"/>
</dbReference>
<dbReference type="InterPro" id="IPR049711">
    <property type="entry name" value="PA3371-like"/>
</dbReference>
<reference evidence="1 2" key="1">
    <citation type="submission" date="2018-10" db="EMBL/GenBank/DDBJ databases">
        <title>Transmission dynamics of multidrug resistant bacteria on intensive care unit surfaces.</title>
        <authorList>
            <person name="D'Souza A.W."/>
            <person name="Potter R.F."/>
            <person name="Wallace M."/>
            <person name="Shupe A."/>
            <person name="Patel S."/>
            <person name="Sun S."/>
            <person name="Gul D."/>
            <person name="Kwon J.H."/>
            <person name="Andleeb S."/>
            <person name="Burnham C.-A.D."/>
            <person name="Dantas G."/>
        </authorList>
    </citation>
    <scope>NUCLEOTIDE SEQUENCE [LARGE SCALE GENOMIC DNA]</scope>
    <source>
        <strain evidence="1 2">PX_177</strain>
    </source>
</reference>
<comment type="caution">
    <text evidence="1">The sequence shown here is derived from an EMBL/GenBank/DDBJ whole genome shotgun (WGS) entry which is preliminary data.</text>
</comment>
<dbReference type="NCBIfam" id="NF041882">
    <property type="entry name" value="PA3371_fam"/>
    <property type="match status" value="1"/>
</dbReference>
<gene>
    <name evidence="1" type="ORF">EGJ28_11000</name>
</gene>
<evidence type="ECO:0000313" key="1">
    <source>
        <dbReference type="EMBL" id="RRV11920.1"/>
    </source>
</evidence>
<accession>A0A098FLJ8</accession>
<dbReference type="PROSITE" id="PS51257">
    <property type="entry name" value="PROKAR_LIPOPROTEIN"/>
    <property type="match status" value="1"/>
</dbReference>
<proteinExistence type="predicted"/>
<dbReference type="OrthoDB" id="7031296at2"/>
<dbReference type="AlphaFoldDB" id="A0A098FLJ8"/>
<protein>
    <submittedName>
        <fullName evidence="1">Uncharacterized protein</fullName>
    </submittedName>
</protein>
<organism evidence="1 2">
    <name type="scientific">Stutzerimonas xanthomarina</name>
    <dbReference type="NCBI Taxonomy" id="271420"/>
    <lineage>
        <taxon>Bacteria</taxon>
        <taxon>Pseudomonadati</taxon>
        <taxon>Pseudomonadota</taxon>
        <taxon>Gammaproteobacteria</taxon>
        <taxon>Pseudomonadales</taxon>
        <taxon>Pseudomonadaceae</taxon>
        <taxon>Stutzerimonas</taxon>
    </lineage>
</organism>
<dbReference type="GeneID" id="99798196"/>
<dbReference type="Proteomes" id="UP000276506">
    <property type="component" value="Unassembled WGS sequence"/>
</dbReference>
<sequence length="61" mass="6462">MSRFALTCLLLTAACGYGAFLAPQSLATLDTLCKAGLGIFGSLSLIALMIGRRIKFDPVLR</sequence>
<dbReference type="RefSeq" id="WP_014819749.1">
    <property type="nucleotide sequence ID" value="NZ_RHQL01000004.1"/>
</dbReference>
<evidence type="ECO:0000313" key="2">
    <source>
        <dbReference type="Proteomes" id="UP000276506"/>
    </source>
</evidence>
<name>A0A098FLJ8_9GAMM</name>